<keyword evidence="6" id="KW-1185">Reference proteome</keyword>
<dbReference type="RefSeq" id="XP_007729316.1">
    <property type="nucleotide sequence ID" value="XM_007731126.1"/>
</dbReference>
<dbReference type="eggNOG" id="ENOG502S4YF">
    <property type="taxonomic scope" value="Eukaryota"/>
</dbReference>
<dbReference type="InterPro" id="IPR036291">
    <property type="entry name" value="NAD(P)-bd_dom_sf"/>
</dbReference>
<dbReference type="GO" id="GO:0016491">
    <property type="term" value="F:oxidoreductase activity"/>
    <property type="evidence" value="ECO:0007669"/>
    <property type="project" value="UniProtKB-KW"/>
</dbReference>
<sequence>MATIAVAGGTGGLGKAIVRALVADGKKVVVLSRKASDNEQGAPVVQVDYADTASLEETLKSHQVGTVVSTLAVITTNEAELNLITAAEASPVTKRFIPSSWGIAYTEKHGKAFPPAGLKLEVLSKLKKSSLEWTRINNGYFLDYWGFPKVPSFLPPMTAVVDLSSNTAGIPGEGNTPVAFTHTSDIAQYASKALDLPQWKPESYVVGDKVTWNEFVQLAEKAKGVKFNVTHDSLETLRKGQITELPAQVPAYPFFPKEQLQGLFAIFGLWFDDGSFDLPTQPEEGSVDLNTKFPDIKPLTVKGLFQQLYSSS</sequence>
<evidence type="ECO:0000313" key="6">
    <source>
        <dbReference type="Proteomes" id="UP000019478"/>
    </source>
</evidence>
<keyword evidence="2" id="KW-0521">NADP</keyword>
<evidence type="ECO:0000313" key="5">
    <source>
        <dbReference type="EMBL" id="EXJ92426.1"/>
    </source>
</evidence>
<dbReference type="EMBL" id="AMGY01000001">
    <property type="protein sequence ID" value="EXJ92426.1"/>
    <property type="molecule type" value="Genomic_DNA"/>
</dbReference>
<dbReference type="GeneID" id="19165116"/>
<gene>
    <name evidence="5" type="ORF">A1O3_00977</name>
</gene>
<protein>
    <recommendedName>
        <fullName evidence="4">NmrA-like domain-containing protein</fullName>
    </recommendedName>
</protein>
<dbReference type="Gene3D" id="3.40.50.720">
    <property type="entry name" value="NAD(P)-binding Rossmann-like Domain"/>
    <property type="match status" value="1"/>
</dbReference>
<dbReference type="HOGENOM" id="CLU_044876_0_0_1"/>
<comment type="similarity">
    <text evidence="1">Belongs to the NmrA-type oxidoreductase family. Isoflavone reductase subfamily.</text>
</comment>
<organism evidence="5 6">
    <name type="scientific">Capronia epimyces CBS 606.96</name>
    <dbReference type="NCBI Taxonomy" id="1182542"/>
    <lineage>
        <taxon>Eukaryota</taxon>
        <taxon>Fungi</taxon>
        <taxon>Dikarya</taxon>
        <taxon>Ascomycota</taxon>
        <taxon>Pezizomycotina</taxon>
        <taxon>Eurotiomycetes</taxon>
        <taxon>Chaetothyriomycetidae</taxon>
        <taxon>Chaetothyriales</taxon>
        <taxon>Herpotrichiellaceae</taxon>
        <taxon>Capronia</taxon>
    </lineage>
</organism>
<evidence type="ECO:0000256" key="3">
    <source>
        <dbReference type="ARBA" id="ARBA00023002"/>
    </source>
</evidence>
<name>W9YT54_9EURO</name>
<comment type="caution">
    <text evidence="5">The sequence shown here is derived from an EMBL/GenBank/DDBJ whole genome shotgun (WGS) entry which is preliminary data.</text>
</comment>
<dbReference type="SUPFAM" id="SSF51735">
    <property type="entry name" value="NAD(P)-binding Rossmann-fold domains"/>
    <property type="match status" value="1"/>
</dbReference>
<evidence type="ECO:0000256" key="2">
    <source>
        <dbReference type="ARBA" id="ARBA00022857"/>
    </source>
</evidence>
<dbReference type="InterPro" id="IPR051609">
    <property type="entry name" value="NmrA/Isoflavone_reductase-like"/>
</dbReference>
<feature type="domain" description="NmrA-like" evidence="4">
    <location>
        <begin position="3"/>
        <end position="268"/>
    </location>
</feature>
<dbReference type="InterPro" id="IPR008030">
    <property type="entry name" value="NmrA-like"/>
</dbReference>
<dbReference type="OrthoDB" id="10000533at2759"/>
<dbReference type="Gene3D" id="3.90.25.10">
    <property type="entry name" value="UDP-galactose 4-epimerase, domain 1"/>
    <property type="match status" value="1"/>
</dbReference>
<evidence type="ECO:0000256" key="1">
    <source>
        <dbReference type="ARBA" id="ARBA00005725"/>
    </source>
</evidence>
<keyword evidence="3" id="KW-0560">Oxidoreductase</keyword>
<proteinExistence type="inferred from homology"/>
<dbReference type="AlphaFoldDB" id="W9YT54"/>
<dbReference type="Pfam" id="PF05368">
    <property type="entry name" value="NmrA"/>
    <property type="match status" value="1"/>
</dbReference>
<evidence type="ECO:0000259" key="4">
    <source>
        <dbReference type="Pfam" id="PF05368"/>
    </source>
</evidence>
<dbReference type="PANTHER" id="PTHR47706">
    <property type="entry name" value="NMRA-LIKE FAMILY PROTEIN"/>
    <property type="match status" value="1"/>
</dbReference>
<dbReference type="PANTHER" id="PTHR47706:SF4">
    <property type="entry name" value="NMRA-LIKE DOMAIN-CONTAINING PROTEIN"/>
    <property type="match status" value="1"/>
</dbReference>
<reference evidence="5 6" key="1">
    <citation type="submission" date="2013-03" db="EMBL/GenBank/DDBJ databases">
        <title>The Genome Sequence of Capronia epimyces CBS 606.96.</title>
        <authorList>
            <consortium name="The Broad Institute Genomics Platform"/>
            <person name="Cuomo C."/>
            <person name="de Hoog S."/>
            <person name="Gorbushina A."/>
            <person name="Walker B."/>
            <person name="Young S.K."/>
            <person name="Zeng Q."/>
            <person name="Gargeya S."/>
            <person name="Fitzgerald M."/>
            <person name="Haas B."/>
            <person name="Abouelleil A."/>
            <person name="Allen A.W."/>
            <person name="Alvarado L."/>
            <person name="Arachchi H.M."/>
            <person name="Berlin A.M."/>
            <person name="Chapman S.B."/>
            <person name="Gainer-Dewar J."/>
            <person name="Goldberg J."/>
            <person name="Griggs A."/>
            <person name="Gujja S."/>
            <person name="Hansen M."/>
            <person name="Howarth C."/>
            <person name="Imamovic A."/>
            <person name="Ireland A."/>
            <person name="Larimer J."/>
            <person name="McCowan C."/>
            <person name="Murphy C."/>
            <person name="Pearson M."/>
            <person name="Poon T.W."/>
            <person name="Priest M."/>
            <person name="Roberts A."/>
            <person name="Saif S."/>
            <person name="Shea T."/>
            <person name="Sisk P."/>
            <person name="Sykes S."/>
            <person name="Wortman J."/>
            <person name="Nusbaum C."/>
            <person name="Birren B."/>
        </authorList>
    </citation>
    <scope>NUCLEOTIDE SEQUENCE [LARGE SCALE GENOMIC DNA]</scope>
    <source>
        <strain evidence="5 6">CBS 606.96</strain>
    </source>
</reference>
<accession>W9YT54</accession>
<dbReference type="Proteomes" id="UP000019478">
    <property type="component" value="Unassembled WGS sequence"/>
</dbReference>